<feature type="transmembrane region" description="Helical" evidence="9">
    <location>
        <begin position="12"/>
        <end position="31"/>
    </location>
</feature>
<evidence type="ECO:0000256" key="8">
    <source>
        <dbReference type="PIRSR" id="PIRSR005091-3"/>
    </source>
</evidence>
<evidence type="ECO:0000313" key="12">
    <source>
        <dbReference type="Proteomes" id="UP000297635"/>
    </source>
</evidence>
<feature type="binding site" evidence="8">
    <location>
        <position position="281"/>
    </location>
    <ligand>
        <name>Mn(2+)</name>
        <dbReference type="ChEBI" id="CHEBI:29035"/>
    </ligand>
</feature>
<feature type="binding site" evidence="7">
    <location>
        <position position="450"/>
    </location>
    <ligand>
        <name>substrate</name>
    </ligand>
</feature>
<evidence type="ECO:0000256" key="6">
    <source>
        <dbReference type="PIRSR" id="PIRSR005091-1"/>
    </source>
</evidence>
<dbReference type="PANTHER" id="PTHR47371:SF3">
    <property type="entry name" value="PHOSPHOGLYCEROL TRANSFERASE I"/>
    <property type="match status" value="1"/>
</dbReference>
<evidence type="ECO:0000313" key="11">
    <source>
        <dbReference type="EMBL" id="TGG40874.1"/>
    </source>
</evidence>
<keyword evidence="3 9" id="KW-0812">Transmembrane</keyword>
<evidence type="ECO:0000256" key="1">
    <source>
        <dbReference type="ARBA" id="ARBA00004651"/>
    </source>
</evidence>
<evidence type="ECO:0000256" key="2">
    <source>
        <dbReference type="ARBA" id="ARBA00022475"/>
    </source>
</evidence>
<feature type="transmembrane region" description="Helical" evidence="9">
    <location>
        <begin position="134"/>
        <end position="157"/>
    </location>
</feature>
<evidence type="ECO:0000256" key="7">
    <source>
        <dbReference type="PIRSR" id="PIRSR005091-2"/>
    </source>
</evidence>
<dbReference type="GO" id="GO:0046872">
    <property type="term" value="F:metal ion binding"/>
    <property type="evidence" value="ECO:0007669"/>
    <property type="project" value="UniProtKB-KW"/>
</dbReference>
<keyword evidence="4 9" id="KW-1133">Transmembrane helix</keyword>
<feature type="transmembrane region" description="Helical" evidence="9">
    <location>
        <begin position="51"/>
        <end position="73"/>
    </location>
</feature>
<reference evidence="11 12" key="1">
    <citation type="submission" date="2019-02" db="EMBL/GenBank/DDBJ databases">
        <title>Isolation and identification of novel species under the genus Muribaculum.</title>
        <authorList>
            <person name="Miyake S."/>
            <person name="Ding Y."/>
            <person name="Low A."/>
            <person name="Soh M."/>
            <person name="Seedorf H."/>
        </authorList>
    </citation>
    <scope>NUCLEOTIDE SEQUENCE [LARGE SCALE GENOMIC DNA]</scope>
    <source>
        <strain evidence="11 12">TLL-A3</strain>
    </source>
</reference>
<dbReference type="EMBL" id="SJSA01000001">
    <property type="protein sequence ID" value="TGG40874.1"/>
    <property type="molecule type" value="Genomic_DNA"/>
</dbReference>
<keyword evidence="5 9" id="KW-0472">Membrane</keyword>
<feature type="active site" evidence="6">
    <location>
        <position position="329"/>
    </location>
</feature>
<dbReference type="CDD" id="cd16015">
    <property type="entry name" value="LTA_synthase"/>
    <property type="match status" value="1"/>
</dbReference>
<feature type="transmembrane region" description="Helical" evidence="9">
    <location>
        <begin position="94"/>
        <end position="114"/>
    </location>
</feature>
<proteinExistence type="predicted"/>
<comment type="subcellular location">
    <subcellularLocation>
        <location evidence="1">Cell membrane</location>
        <topology evidence="1">Multi-pass membrane protein</topology>
    </subcellularLocation>
</comment>
<dbReference type="Pfam" id="PF00884">
    <property type="entry name" value="Sulfatase"/>
    <property type="match status" value="1"/>
</dbReference>
<name>A0A4Z0V8X3_9BACT</name>
<evidence type="ECO:0000256" key="4">
    <source>
        <dbReference type="ARBA" id="ARBA00022989"/>
    </source>
</evidence>
<dbReference type="InterPro" id="IPR000917">
    <property type="entry name" value="Sulfatase_N"/>
</dbReference>
<evidence type="ECO:0000256" key="5">
    <source>
        <dbReference type="ARBA" id="ARBA00023136"/>
    </source>
</evidence>
<feature type="binding site" evidence="8">
    <location>
        <position position="506"/>
    </location>
    <ligand>
        <name>Mn(2+)</name>
        <dbReference type="ChEBI" id="CHEBI:29035"/>
    </ligand>
</feature>
<keyword evidence="7" id="KW-0479">Metal-binding</keyword>
<organism evidence="11 12">
    <name type="scientific">Duncaniella freteri</name>
    <dbReference type="NCBI Taxonomy" id="2530391"/>
    <lineage>
        <taxon>Bacteria</taxon>
        <taxon>Pseudomonadati</taxon>
        <taxon>Bacteroidota</taxon>
        <taxon>Bacteroidia</taxon>
        <taxon>Bacteroidales</taxon>
        <taxon>Muribaculaceae</taxon>
        <taxon>Duncaniella</taxon>
    </lineage>
</organism>
<protein>
    <submittedName>
        <fullName evidence="11">LTA synthase family protein</fullName>
    </submittedName>
</protein>
<dbReference type="Gene3D" id="3.40.720.10">
    <property type="entry name" value="Alkaline Phosphatase, subunit A"/>
    <property type="match status" value="1"/>
</dbReference>
<evidence type="ECO:0000256" key="9">
    <source>
        <dbReference type="SAM" id="Phobius"/>
    </source>
</evidence>
<feature type="transmembrane region" description="Helical" evidence="9">
    <location>
        <begin position="177"/>
        <end position="195"/>
    </location>
</feature>
<dbReference type="InterPro" id="IPR012160">
    <property type="entry name" value="LtaS-like"/>
</dbReference>
<keyword evidence="12" id="KW-1185">Reference proteome</keyword>
<gene>
    <name evidence="11" type="ORF">EZ315_09445</name>
</gene>
<keyword evidence="7" id="KW-0464">Manganese</keyword>
<dbReference type="SUPFAM" id="SSF53649">
    <property type="entry name" value="Alkaline phosphatase-like"/>
    <property type="match status" value="1"/>
</dbReference>
<dbReference type="GeneID" id="82150012"/>
<dbReference type="AlphaFoldDB" id="A0A4Z0V8X3"/>
<dbReference type="InterPro" id="IPR050448">
    <property type="entry name" value="OpgB/LTA_synthase_biosynth"/>
</dbReference>
<keyword evidence="2" id="KW-1003">Cell membrane</keyword>
<evidence type="ECO:0000259" key="10">
    <source>
        <dbReference type="Pfam" id="PF00884"/>
    </source>
</evidence>
<dbReference type="RefSeq" id="WP_135471831.1">
    <property type="nucleotide sequence ID" value="NZ_CASJDB010000009.1"/>
</dbReference>
<evidence type="ECO:0000256" key="3">
    <source>
        <dbReference type="ARBA" id="ARBA00022692"/>
    </source>
</evidence>
<feature type="binding site" evidence="8">
    <location>
        <position position="505"/>
    </location>
    <ligand>
        <name>Mn(2+)</name>
        <dbReference type="ChEBI" id="CHEBI:29035"/>
    </ligand>
</feature>
<accession>A0A4Z0V8X3</accession>
<sequence>MTINQPARTASGIIFNIAMAYVAYSVCRLAFLLENWDLYSVSMTLESSMKIFRGGIWFDTSAICYTNILYIVLAMLPFSTTQRKWYRNLTRMAYIIPNAICILLNLGDSVYYPFGHHRITTRTFNEFGNEDNLGRIFGIEIINHWYLAVLAIVLIWAMCRFYRPSTMHFTRHTWKKWIADIVAISVVVVVAIWGMRGATFFTSTRPIAVSNAHQFAKRPSEANIVLNTPFSLIRTIGKRPPLIPEYFTSAKDLDDVYTPLHRAAADSVTQKKKNVVILIIESFATEFIGSLNNNRALDDSTYRGYTPWMDSFIPKALTFEHTFANTGVSIDAMPAILSSIPKMGHGFFLSPYSLNHITSFATELKNWDYHTAFFHGGTNDSMGFQAFARGAGFEEYYGMDEYCLDSRFNGKDDFDGTWAIWDEEFLQYYALKMSEMPQPFVTGVFTASSHHPFAIPEKYNDRFLDEGIHQLHKCIRYTDYSLGRFFETASKQPWYTNTIFVLTADHSSSKTTHQEYKTDAGDNHVPIVIFDPSGEMPRGMHSGMMQQLDILPTVLGWLGYDRDYIAFGNDVLTTRPEERWSFNYNLVPQMYIGDYFLQTDADCNITGLYDYVNDIMMTTDLKDKLPAKASEMQLKMKGLMQSYYERMDADSVKVRQAGLPE</sequence>
<dbReference type="InterPro" id="IPR017850">
    <property type="entry name" value="Alkaline_phosphatase_core_sf"/>
</dbReference>
<dbReference type="GO" id="GO:0005886">
    <property type="term" value="C:plasma membrane"/>
    <property type="evidence" value="ECO:0007669"/>
    <property type="project" value="UniProtKB-SubCell"/>
</dbReference>
<dbReference type="PIRSF" id="PIRSF005091">
    <property type="entry name" value="Mmb_sulf_HI1246"/>
    <property type="match status" value="1"/>
</dbReference>
<dbReference type="PANTHER" id="PTHR47371">
    <property type="entry name" value="LIPOTEICHOIC ACID SYNTHASE"/>
    <property type="match status" value="1"/>
</dbReference>
<dbReference type="Proteomes" id="UP000297635">
    <property type="component" value="Unassembled WGS sequence"/>
</dbReference>
<comment type="caution">
    <text evidence="11">The sequence shown here is derived from an EMBL/GenBank/DDBJ whole genome shotgun (WGS) entry which is preliminary data.</text>
</comment>
<feature type="domain" description="Sulfatase N-terminal" evidence="10">
    <location>
        <begin position="273"/>
        <end position="560"/>
    </location>
</feature>